<dbReference type="AlphaFoldDB" id="A0A2W2G2B7"/>
<dbReference type="Proteomes" id="UP000248544">
    <property type="component" value="Unassembled WGS sequence"/>
</dbReference>
<reference evidence="4 5" key="1">
    <citation type="submission" date="2018-01" db="EMBL/GenBank/DDBJ databases">
        <title>Draft genome sequence of Sphaerisporangium sp. 7K107.</title>
        <authorList>
            <person name="Sahin N."/>
            <person name="Saygin H."/>
            <person name="Ay H."/>
        </authorList>
    </citation>
    <scope>NUCLEOTIDE SEQUENCE [LARGE SCALE GENOMIC DNA]</scope>
    <source>
        <strain evidence="4 5">7K107</strain>
    </source>
</reference>
<dbReference type="RefSeq" id="WP_111169005.1">
    <property type="nucleotide sequence ID" value="NZ_POUA01000160.1"/>
</dbReference>
<evidence type="ECO:0000256" key="1">
    <source>
        <dbReference type="PROSITE-ProRule" id="PRU01251"/>
    </source>
</evidence>
<dbReference type="Gene3D" id="1.10.1780.10">
    <property type="entry name" value="Clp, N-terminal domain"/>
    <property type="match status" value="2"/>
</dbReference>
<evidence type="ECO:0000256" key="2">
    <source>
        <dbReference type="SAM" id="MobiDB-lite"/>
    </source>
</evidence>
<keyword evidence="4" id="KW-0645">Protease</keyword>
<evidence type="ECO:0000313" key="5">
    <source>
        <dbReference type="Proteomes" id="UP000248544"/>
    </source>
</evidence>
<comment type="caution">
    <text evidence="4">The sequence shown here is derived from an EMBL/GenBank/DDBJ whole genome shotgun (WGS) entry which is preliminary data.</text>
</comment>
<accession>A0A2W2G2B7</accession>
<dbReference type="EMBL" id="POUA01000160">
    <property type="protein sequence ID" value="PZG42123.1"/>
    <property type="molecule type" value="Genomic_DNA"/>
</dbReference>
<dbReference type="Pfam" id="PF02861">
    <property type="entry name" value="Clp_N"/>
    <property type="match status" value="2"/>
</dbReference>
<proteinExistence type="predicted"/>
<dbReference type="InterPro" id="IPR004176">
    <property type="entry name" value="Clp_R_N"/>
</dbReference>
<feature type="domain" description="Clp R" evidence="3">
    <location>
        <begin position="2"/>
        <end position="180"/>
    </location>
</feature>
<keyword evidence="5" id="KW-1185">Reference proteome</keyword>
<keyword evidence="1" id="KW-0677">Repeat</keyword>
<dbReference type="PANTHER" id="PTHR47016:SF5">
    <property type="entry name" value="CLP DOMAIN SUPERFAMILY PROTEIN"/>
    <property type="match status" value="1"/>
</dbReference>
<evidence type="ECO:0000313" key="4">
    <source>
        <dbReference type="EMBL" id="PZG42123.1"/>
    </source>
</evidence>
<gene>
    <name evidence="4" type="ORF">C1I98_20220</name>
</gene>
<dbReference type="InterPro" id="IPR036628">
    <property type="entry name" value="Clp_N_dom_sf"/>
</dbReference>
<dbReference type="PROSITE" id="PS51903">
    <property type="entry name" value="CLP_R"/>
    <property type="match status" value="1"/>
</dbReference>
<dbReference type="PANTHER" id="PTHR47016">
    <property type="entry name" value="ATP-DEPENDENT CLP PROTEASE ATP-BINDING SUBUNIT CLPT1, CHLOROPLASTIC"/>
    <property type="match status" value="1"/>
</dbReference>
<dbReference type="GO" id="GO:0008233">
    <property type="term" value="F:peptidase activity"/>
    <property type="evidence" value="ECO:0007669"/>
    <property type="project" value="UniProtKB-KW"/>
</dbReference>
<evidence type="ECO:0000259" key="3">
    <source>
        <dbReference type="PROSITE" id="PS51903"/>
    </source>
</evidence>
<keyword evidence="4" id="KW-0378">Hydrolase</keyword>
<name>A0A2W2G2B7_9ACTN</name>
<dbReference type="InterPro" id="IPR044217">
    <property type="entry name" value="CLPT1/2"/>
</dbReference>
<protein>
    <submittedName>
        <fullName evidence="4">Clp protease</fullName>
    </submittedName>
</protein>
<dbReference type="SUPFAM" id="SSF81923">
    <property type="entry name" value="Double Clp-N motif"/>
    <property type="match status" value="2"/>
</dbReference>
<organism evidence="4 5">
    <name type="scientific">Spongiactinospora gelatinilytica</name>
    <dbReference type="NCBI Taxonomy" id="2666298"/>
    <lineage>
        <taxon>Bacteria</taxon>
        <taxon>Bacillati</taxon>
        <taxon>Actinomycetota</taxon>
        <taxon>Actinomycetes</taxon>
        <taxon>Streptosporangiales</taxon>
        <taxon>Streptosporangiaceae</taxon>
        <taxon>Spongiactinospora</taxon>
    </lineage>
</organism>
<sequence length="180" mass="19582">MFERFTAAARESVTGAQQQARELHHTYIGTEHLLLALLAARDRAPAQIMAELGLDHERAVAAVKRNLGSDDLDADALESIGIDLGAVREKVEATFGPGALDNPGPRRKSPSGHIPFTPRAKKVLELSLREAIRLKHNYIADGHIVLGILREGEGLAMRVIADAGISGQTLRERLTPWLSM</sequence>
<feature type="region of interest" description="Disordered" evidence="2">
    <location>
        <begin position="95"/>
        <end position="116"/>
    </location>
</feature>
<dbReference type="GO" id="GO:0006508">
    <property type="term" value="P:proteolysis"/>
    <property type="evidence" value="ECO:0007669"/>
    <property type="project" value="UniProtKB-KW"/>
</dbReference>